<organism evidence="2 3">
    <name type="scientific">Puccinia sorghi</name>
    <dbReference type="NCBI Taxonomy" id="27349"/>
    <lineage>
        <taxon>Eukaryota</taxon>
        <taxon>Fungi</taxon>
        <taxon>Dikarya</taxon>
        <taxon>Basidiomycota</taxon>
        <taxon>Pucciniomycotina</taxon>
        <taxon>Pucciniomycetes</taxon>
        <taxon>Pucciniales</taxon>
        <taxon>Pucciniaceae</taxon>
        <taxon>Puccinia</taxon>
    </lineage>
</organism>
<dbReference type="GO" id="GO:0050308">
    <property type="term" value="F:sugar-phosphatase activity"/>
    <property type="evidence" value="ECO:0007669"/>
    <property type="project" value="TreeGrafter"/>
</dbReference>
<feature type="compositionally biased region" description="Polar residues" evidence="1">
    <location>
        <begin position="137"/>
        <end position="146"/>
    </location>
</feature>
<dbReference type="NCBIfam" id="TIGR01509">
    <property type="entry name" value="HAD-SF-IA-v3"/>
    <property type="match status" value="1"/>
</dbReference>
<evidence type="ECO:0000313" key="3">
    <source>
        <dbReference type="Proteomes" id="UP000037035"/>
    </source>
</evidence>
<dbReference type="FunFam" id="3.40.50.1000:FF:000145">
    <property type="entry name" value="HAD family hydrolase"/>
    <property type="match status" value="1"/>
</dbReference>
<dbReference type="InterPro" id="IPR023198">
    <property type="entry name" value="PGP-like_dom2"/>
</dbReference>
<evidence type="ECO:0000313" key="2">
    <source>
        <dbReference type="EMBL" id="KNZ61565.1"/>
    </source>
</evidence>
<dbReference type="OrthoDB" id="40579at2759"/>
<comment type="caution">
    <text evidence="2">The sequence shown here is derived from an EMBL/GenBank/DDBJ whole genome shotgun (WGS) entry which is preliminary data.</text>
</comment>
<dbReference type="Gene3D" id="3.40.50.1000">
    <property type="entry name" value="HAD superfamily/HAD-like"/>
    <property type="match status" value="1"/>
</dbReference>
<dbReference type="STRING" id="27349.A0A0L6VN76"/>
<evidence type="ECO:0000256" key="1">
    <source>
        <dbReference type="SAM" id="MobiDB-lite"/>
    </source>
</evidence>
<dbReference type="SFLD" id="SFLDS00003">
    <property type="entry name" value="Haloacid_Dehalogenase"/>
    <property type="match status" value="1"/>
</dbReference>
<dbReference type="AlphaFoldDB" id="A0A0L6VN76"/>
<dbReference type="InterPro" id="IPR036412">
    <property type="entry name" value="HAD-like_sf"/>
</dbReference>
<dbReference type="PANTHER" id="PTHR43481">
    <property type="entry name" value="FRUCTOSE-1-PHOSPHATE PHOSPHATASE"/>
    <property type="match status" value="1"/>
</dbReference>
<dbReference type="VEuPathDB" id="FungiDB:VP01_1384g6"/>
<feature type="region of interest" description="Disordered" evidence="1">
    <location>
        <begin position="104"/>
        <end position="146"/>
    </location>
</feature>
<accession>A0A0L6VN76</accession>
<dbReference type="InterPro" id="IPR006439">
    <property type="entry name" value="HAD-SF_hydro_IA"/>
</dbReference>
<dbReference type="InterPro" id="IPR051806">
    <property type="entry name" value="HAD-like_SPP"/>
</dbReference>
<dbReference type="SFLD" id="SFLDG01129">
    <property type="entry name" value="C1.5:_HAD__Beta-PGM__Phosphata"/>
    <property type="match status" value="1"/>
</dbReference>
<dbReference type="SUPFAM" id="SSF56784">
    <property type="entry name" value="HAD-like"/>
    <property type="match status" value="2"/>
</dbReference>
<dbReference type="Proteomes" id="UP000037035">
    <property type="component" value="Unassembled WGS sequence"/>
</dbReference>
<reference evidence="2 3" key="1">
    <citation type="submission" date="2015-08" db="EMBL/GenBank/DDBJ databases">
        <title>Next Generation Sequencing and Analysis of the Genome of Puccinia sorghi L Schw, the Causal Agent of Maize Common Rust.</title>
        <authorList>
            <person name="Rochi L."/>
            <person name="Burguener G."/>
            <person name="Darino M."/>
            <person name="Turjanski A."/>
            <person name="Kreff E."/>
            <person name="Dieguez M.J."/>
            <person name="Sacco F."/>
        </authorList>
    </citation>
    <scope>NUCLEOTIDE SEQUENCE [LARGE SCALE GENOMIC DNA]</scope>
    <source>
        <strain evidence="2 3">RO10H11247</strain>
    </source>
</reference>
<dbReference type="FunFam" id="1.10.150.240:FF:000023">
    <property type="entry name" value="Uncharacterized protein"/>
    <property type="match status" value="1"/>
</dbReference>
<dbReference type="EMBL" id="LAVV01004276">
    <property type="protein sequence ID" value="KNZ61565.1"/>
    <property type="molecule type" value="Genomic_DNA"/>
</dbReference>
<feature type="compositionally biased region" description="Low complexity" evidence="1">
    <location>
        <begin position="111"/>
        <end position="129"/>
    </location>
</feature>
<name>A0A0L6VN76_9BASI</name>
<dbReference type="InterPro" id="IPR023214">
    <property type="entry name" value="HAD_sf"/>
</dbReference>
<dbReference type="PANTHER" id="PTHR43481:SF2">
    <property type="entry name" value="PHOSPHATASE"/>
    <property type="match status" value="1"/>
</dbReference>
<feature type="region of interest" description="Disordered" evidence="1">
    <location>
        <begin position="439"/>
        <end position="471"/>
    </location>
</feature>
<gene>
    <name evidence="2" type="ORF">VP01_1384g6</name>
</gene>
<sequence length="523" mass="56955">MSQFNLCASYSDENKAEFIVDAVLFDMDGTLIDSIPAIESAWAAVAKTINRDPQEVIDETHGRRVMDNLRDLKPDLRKKSDAEMAPHVKEFELEVLRQADEYEQEVKSRKSSAASSRRASRKSSMSATSNNKPRTKSGLSQSITGESVTNRMKALGIVPMAKIQNGATSSEATSTAEDVQAAIEDEAVFEDDDDEDIEVDVSDLVVSCEDSSIPTWGIKTHPESRFQDRSVRILPGVRNFTNSLPTDRWAIATSAAITHCHGALERVGINLPKVTVTADDPELKRGKPFPDPFQLAATRLGFDAKNCLVVEDSPFGIQAGVATGGKTIAVGTSHPHEKISHCGSTWLLPTLDLVRVEVLPDGRIKIKVDATKAEVEKAHSEAVASTQPPKYIPASREVNNARCALPQRTWYGGVPTKPNYGLAKIKTAVGRAIPQFQELQDPSAHQQNSSSDVSGHHITTSQQGLSNNGKCGTQGCETESSLCLDTPNVPKSLKAWWASGIMGNVGHKDVYNDIFKNLFYNNT</sequence>
<keyword evidence="3" id="KW-1185">Reference proteome</keyword>
<dbReference type="Pfam" id="PF00702">
    <property type="entry name" value="Hydrolase"/>
    <property type="match status" value="2"/>
</dbReference>
<protein>
    <submittedName>
        <fullName evidence="2">Uncharacterized protein</fullName>
    </submittedName>
</protein>
<proteinExistence type="predicted"/>
<dbReference type="Gene3D" id="1.10.150.240">
    <property type="entry name" value="Putative phosphatase, domain 2"/>
    <property type="match status" value="1"/>
</dbReference>